<dbReference type="SMART" id="SM00155">
    <property type="entry name" value="PLDc"/>
    <property type="match status" value="2"/>
</dbReference>
<sequence>MAALPQHAVNINPPDERDISVSPATISPKTGSPALRPAIETRDSQPRVASPLRTEHKPNASLPIDAVPNGILLPSPMVVGTSASAAIESGSEFPFSSPPGVSGVSPTNDLMHKSPDAQDAQQEEESDIATDLATATNGGLSRKPTRELGTATPRRSVQFARSGAHGSDKPASEYLGHSRQQSLGFGEDQATRGADKEKLGSQLMSKLKALTTPMTQGHTRSLSGWSLGGFGSDDKMAPSSPGNDGTTEPRFGGYEADADAEESAAEGNGPSRTKRKRKFRKETDEGPSTAPTTPRVTRVPAFRRDSVDRDRTPPASAPHSRPAFLPRRATMSDIPEHQRAAVSEDEGRSRLNGDGFLRRGSNWVSGHRGLTYSGPRPIPRSDDIAEASRRPTALRMLTSFAGRDADGSPSPWRVRQERATSMGQQRWRQLKAGLKMLGTRRKDDTTRVDTAKSAELMAELLAGAPAALIFASMFQRDERGHKRVPVLLEQLRLKVTDSERDDEGKHAIFRIELEYGSSLARMKWVIKRDLQDFAKLHVKYKTEENVEKYRHPTRKSERSKLPKFPRSAFPGFVGDFFSTRGLKFDESDEEQEEHTAGEQSGVEGAISETDRPGKGGRRRRSSFQLSRKKSARFGQQDSGVNTGLSGKRAETVPERQRRKLEEYLHKLVTYVMFGRNSNRLCAFLELSALGVRLASEGYHGKEGVLSIRSTRGVDFKPFYKKALKFPSGSDKWFLVRQSYLVCVDSLEEMNVYDVILVDPEFSVERKRTGKKRDDSAKELAKRAGDAARHPTHHQLRINNTERLWKLTARSEHIAAQFEESIKFIASQSEWAKHHRYDSFAPVRHKVWAQFLVDGRDYMWNVSRAIDMARDVIYIHDWWLSPQLYMRRPAAISQRWRLDRLLARKAAEGVKIYVIMYRNINTAIPIDSEFSKFSLLALNPEGKNNVFVQRSPNQIRQGTFFWAHHEKICIVDHCVAFCGGVDLCFGRWDLPSHPVVDDKPTGFEIDKNIPRDADNCQLWPGKDYSNPRVQDFFNLDQPYEEMYDREKIPRMPWHDIGMQLVGQPARDLSRHFIQRWNFLLRQRTPSRPTPFLLPPTDFIPADLEALELEGTCEVQILRSACSWSIGTPTRVEHSIMNAYVDMIKNSEHFVYIENQFFITSCEMSGTVIENKIGDALVERIIRAHENEEWWRACILIPLMPGFQNAVDAQDGSSVRIIMECQYRSICRGPTSIFARLRNHGIEPEDYIEFYALRSHGQIGPTKALVTEQLYIHAKVMIVDDRIAIIGSANINERSMLGSRDSEVAAIVRDKDMIPSRMAGEDYMVARFAHELRVRLMREHLGLDVDKIRDEELENAQIEYEMGLVNGKGHGHSCELEDAQSVASIDSDRAVEQKLISNRHKTQEELIAKQEQLKSFNHDVDWTQANNPHIKPTKKKTQDARINNNEEFRKDLLGMGADKMLEHDVNQGDQEARNTTTLYDHEVLVSDIAPEGRGTTSSPQKNKADLLARKLAREAAEAEGKRPETLPPPPPERMDTHDLGLPQVSQLPALPVSDDTDIGGPPMQRTLSSASNRILQPLLQDMRRPTVTPDCMLDPIADSFFNDIWQTVAENNTKIYRQVFRCQPDNEVKTWQQYKEYMAFSARFAEAQGLGKAPARAQQGSRGKSGPPGDGVTNPLLQSESVTEKATPGYLCKDNSKESNSFDEKSSFPHGTVEEWAADQEKKALRNEPIFSPQPDNSDRGMEGVTSRDFHDANGNGFGDVGSLTEANGTADRAEIGRQRTITISEPVKEKELRGTTPPVGKSNSTSTRDTAGGSQRRRRRTTTRSSHRPFHADDADMLLDKRDAEELLKLVQGHLVVFPYDWLADADQKGQFLYAVDALAPLEVYD</sequence>
<dbReference type="Gene3D" id="3.30.1520.10">
    <property type="entry name" value="Phox-like domain"/>
    <property type="match status" value="1"/>
</dbReference>
<feature type="compositionally biased region" description="Basic residues" evidence="11">
    <location>
        <begin position="1814"/>
        <end position="1828"/>
    </location>
</feature>
<feature type="compositionally biased region" description="Polar residues" evidence="11">
    <location>
        <begin position="633"/>
        <end position="644"/>
    </location>
</feature>
<dbReference type="InterPro" id="IPR001683">
    <property type="entry name" value="PX_dom"/>
</dbReference>
<dbReference type="GO" id="GO:0035091">
    <property type="term" value="F:phosphatidylinositol binding"/>
    <property type="evidence" value="ECO:0007669"/>
    <property type="project" value="InterPro"/>
</dbReference>
<feature type="region of interest" description="Disordered" evidence="11">
    <location>
        <begin position="587"/>
        <end position="653"/>
    </location>
</feature>
<feature type="domain" description="PX" evidence="13">
    <location>
        <begin position="487"/>
        <end position="690"/>
    </location>
</feature>
<feature type="compositionally biased region" description="Basic and acidic residues" evidence="11">
    <location>
        <begin position="189"/>
        <end position="199"/>
    </location>
</feature>
<keyword evidence="6" id="KW-0442">Lipid degradation</keyword>
<feature type="domain" description="PLD phosphodiesterase" evidence="12">
    <location>
        <begin position="1266"/>
        <end position="1293"/>
    </location>
</feature>
<feature type="compositionally biased region" description="Polar residues" evidence="11">
    <location>
        <begin position="1800"/>
        <end position="1812"/>
    </location>
</feature>
<evidence type="ECO:0000259" key="13">
    <source>
        <dbReference type="PROSITE" id="PS50195"/>
    </source>
</evidence>
<dbReference type="PANTHER" id="PTHR18896">
    <property type="entry name" value="PHOSPHOLIPASE D"/>
    <property type="match status" value="1"/>
</dbReference>
<feature type="region of interest" description="Disordered" evidence="11">
    <location>
        <begin position="1"/>
        <end position="64"/>
    </location>
</feature>
<dbReference type="RefSeq" id="XP_016218900.1">
    <property type="nucleotide sequence ID" value="XM_016353747.1"/>
</dbReference>
<evidence type="ECO:0000256" key="10">
    <source>
        <dbReference type="ARBA" id="ARBA00079280"/>
    </source>
</evidence>
<feature type="domain" description="PLD phosphodiesterase" evidence="12">
    <location>
        <begin position="959"/>
        <end position="986"/>
    </location>
</feature>
<dbReference type="PANTHER" id="PTHR18896:SF76">
    <property type="entry name" value="PHOSPHOLIPASE"/>
    <property type="match status" value="1"/>
</dbReference>
<feature type="region of interest" description="Disordered" evidence="11">
    <location>
        <begin position="1777"/>
        <end position="1829"/>
    </location>
</feature>
<reference evidence="14 15" key="1">
    <citation type="submission" date="2015-01" db="EMBL/GenBank/DDBJ databases">
        <title>The Genome Sequence of Ochroconis gallopava CBS43764.</title>
        <authorList>
            <consortium name="The Broad Institute Genomics Platform"/>
            <person name="Cuomo C."/>
            <person name="de Hoog S."/>
            <person name="Gorbushina A."/>
            <person name="Stielow B."/>
            <person name="Teixiera M."/>
            <person name="Abouelleil A."/>
            <person name="Chapman S.B."/>
            <person name="Priest M."/>
            <person name="Young S.K."/>
            <person name="Wortman J."/>
            <person name="Nusbaum C."/>
            <person name="Birren B."/>
        </authorList>
    </citation>
    <scope>NUCLEOTIDE SEQUENCE [LARGE SCALE GENOMIC DNA]</scope>
    <source>
        <strain evidence="14 15">CBS 43764</strain>
    </source>
</reference>
<feature type="compositionally biased region" description="Basic and acidic residues" evidence="11">
    <location>
        <begin position="302"/>
        <end position="312"/>
    </location>
</feature>
<dbReference type="OrthoDB" id="14911at2759"/>
<evidence type="ECO:0000256" key="7">
    <source>
        <dbReference type="ARBA" id="ARBA00023098"/>
    </source>
</evidence>
<feature type="region of interest" description="Disordered" evidence="11">
    <location>
        <begin position="1511"/>
        <end position="1532"/>
    </location>
</feature>
<keyword evidence="7" id="KW-0443">Lipid metabolism</keyword>
<dbReference type="InterPro" id="IPR015679">
    <property type="entry name" value="PLipase_D_fam"/>
</dbReference>
<name>A0A0D1Y1X3_9PEZI</name>
<evidence type="ECO:0000256" key="11">
    <source>
        <dbReference type="SAM" id="MobiDB-lite"/>
    </source>
</evidence>
<dbReference type="SUPFAM" id="SSF56024">
    <property type="entry name" value="Phospholipase D/nuclease"/>
    <property type="match status" value="2"/>
</dbReference>
<feature type="compositionally biased region" description="Basic residues" evidence="11">
    <location>
        <begin position="614"/>
        <end position="631"/>
    </location>
</feature>
<dbReference type="InterPro" id="IPR025202">
    <property type="entry name" value="PLD-like_dom"/>
</dbReference>
<accession>A0A0D1Y1X3</accession>
<dbReference type="GeneID" id="27308897"/>
<keyword evidence="4" id="KW-0677">Repeat</keyword>
<comment type="catalytic activity">
    <reaction evidence="1">
        <text>a 1,2-diacyl-sn-glycero-3-phosphocholine + H2O = a 1,2-diacyl-sn-glycero-3-phosphate + choline + H(+)</text>
        <dbReference type="Rhea" id="RHEA:14445"/>
        <dbReference type="ChEBI" id="CHEBI:15354"/>
        <dbReference type="ChEBI" id="CHEBI:15377"/>
        <dbReference type="ChEBI" id="CHEBI:15378"/>
        <dbReference type="ChEBI" id="CHEBI:57643"/>
        <dbReference type="ChEBI" id="CHEBI:58608"/>
        <dbReference type="EC" id="3.1.4.4"/>
    </reaction>
</comment>
<evidence type="ECO:0000259" key="12">
    <source>
        <dbReference type="PROSITE" id="PS50035"/>
    </source>
</evidence>
<feature type="region of interest" description="Disordered" evidence="11">
    <location>
        <begin position="89"/>
        <end position="329"/>
    </location>
</feature>
<dbReference type="GO" id="GO:0009395">
    <property type="term" value="P:phospholipid catabolic process"/>
    <property type="evidence" value="ECO:0007669"/>
    <property type="project" value="TreeGrafter"/>
</dbReference>
<dbReference type="Proteomes" id="UP000053259">
    <property type="component" value="Unassembled WGS sequence"/>
</dbReference>
<dbReference type="CDD" id="cd09141">
    <property type="entry name" value="PLDc_vPLD1_2_yPLD_like_2"/>
    <property type="match status" value="1"/>
</dbReference>
<dbReference type="EC" id="3.1.4.4" evidence="3"/>
<keyword evidence="15" id="KW-1185">Reference proteome</keyword>
<dbReference type="PROSITE" id="PS50035">
    <property type="entry name" value="PLD"/>
    <property type="match status" value="2"/>
</dbReference>
<dbReference type="STRING" id="253628.A0A0D1Y1X3"/>
<evidence type="ECO:0000256" key="6">
    <source>
        <dbReference type="ARBA" id="ARBA00022963"/>
    </source>
</evidence>
<dbReference type="Gene3D" id="3.30.870.10">
    <property type="entry name" value="Endonuclease Chain A"/>
    <property type="match status" value="2"/>
</dbReference>
<dbReference type="EMBL" id="KN847530">
    <property type="protein sequence ID" value="KIW09031.1"/>
    <property type="molecule type" value="Genomic_DNA"/>
</dbReference>
<dbReference type="FunCoup" id="A0A0D1Y1X3">
    <property type="interactions" value="128"/>
</dbReference>
<feature type="compositionally biased region" description="Low complexity" evidence="11">
    <location>
        <begin position="89"/>
        <end position="106"/>
    </location>
</feature>
<dbReference type="VEuPathDB" id="FungiDB:PV09_00924"/>
<protein>
    <recommendedName>
        <fullName evidence="9">Phospholipase D1</fullName>
        <ecNumber evidence="3">3.1.4.4</ecNumber>
    </recommendedName>
    <alternativeName>
        <fullName evidence="8">Choline phosphatase 1</fullName>
    </alternativeName>
    <alternativeName>
        <fullName evidence="10">Phosphatidylcholine-hydrolyzing phospholipase D1</fullName>
    </alternativeName>
</protein>
<dbReference type="GO" id="GO:0004630">
    <property type="term" value="F:phospholipase D activity"/>
    <property type="evidence" value="ECO:0007669"/>
    <property type="project" value="UniProtKB-EC"/>
</dbReference>
<feature type="compositionally biased region" description="Basic and acidic residues" evidence="11">
    <location>
        <begin position="1511"/>
        <end position="1522"/>
    </location>
</feature>
<comment type="similarity">
    <text evidence="2">Belongs to the phospholipase D family.</text>
</comment>
<dbReference type="SMART" id="SM00312">
    <property type="entry name" value="PX"/>
    <property type="match status" value="1"/>
</dbReference>
<dbReference type="InterPro" id="IPR036871">
    <property type="entry name" value="PX_dom_sf"/>
</dbReference>
<proteinExistence type="inferred from homology"/>
<evidence type="ECO:0000256" key="9">
    <source>
        <dbReference type="ARBA" id="ARBA00074658"/>
    </source>
</evidence>
<keyword evidence="5" id="KW-0378">Hydrolase</keyword>
<evidence type="ECO:0000313" key="15">
    <source>
        <dbReference type="Proteomes" id="UP000053259"/>
    </source>
</evidence>
<organism evidence="14 15">
    <name type="scientific">Verruconis gallopava</name>
    <dbReference type="NCBI Taxonomy" id="253628"/>
    <lineage>
        <taxon>Eukaryota</taxon>
        <taxon>Fungi</taxon>
        <taxon>Dikarya</taxon>
        <taxon>Ascomycota</taxon>
        <taxon>Pezizomycotina</taxon>
        <taxon>Dothideomycetes</taxon>
        <taxon>Pleosporomycetidae</taxon>
        <taxon>Venturiales</taxon>
        <taxon>Sympoventuriaceae</taxon>
        <taxon>Verruconis</taxon>
    </lineage>
</organism>
<evidence type="ECO:0000313" key="14">
    <source>
        <dbReference type="EMBL" id="KIW09031.1"/>
    </source>
</evidence>
<feature type="region of interest" description="Disordered" evidence="11">
    <location>
        <begin position="1648"/>
        <end position="1708"/>
    </location>
</feature>
<evidence type="ECO:0000256" key="2">
    <source>
        <dbReference type="ARBA" id="ARBA00008664"/>
    </source>
</evidence>
<dbReference type="HOGENOM" id="CLU_000690_0_1_1"/>
<gene>
    <name evidence="14" type="ORF">PV09_00924</name>
</gene>
<dbReference type="InParanoid" id="A0A0D1Y1X3"/>
<evidence type="ECO:0000256" key="8">
    <source>
        <dbReference type="ARBA" id="ARBA00042228"/>
    </source>
</evidence>
<evidence type="ECO:0000256" key="3">
    <source>
        <dbReference type="ARBA" id="ARBA00012027"/>
    </source>
</evidence>
<evidence type="ECO:0000256" key="1">
    <source>
        <dbReference type="ARBA" id="ARBA00000798"/>
    </source>
</evidence>
<feature type="compositionally biased region" description="Low complexity" evidence="11">
    <location>
        <begin position="287"/>
        <end position="300"/>
    </location>
</feature>
<evidence type="ECO:0000256" key="5">
    <source>
        <dbReference type="ARBA" id="ARBA00022801"/>
    </source>
</evidence>
<dbReference type="InterPro" id="IPR001736">
    <property type="entry name" value="PLipase_D/transphosphatidylase"/>
</dbReference>
<evidence type="ECO:0000256" key="4">
    <source>
        <dbReference type="ARBA" id="ARBA00022737"/>
    </source>
</evidence>
<feature type="compositionally biased region" description="Basic and acidic residues" evidence="11">
    <location>
        <begin position="1692"/>
        <end position="1705"/>
    </location>
</feature>
<dbReference type="CDD" id="cd09138">
    <property type="entry name" value="PLDc_vPLD1_2_yPLD_like_1"/>
    <property type="match status" value="1"/>
</dbReference>
<dbReference type="FunFam" id="3.30.870.10:FF:000011">
    <property type="entry name" value="Phospholipase"/>
    <property type="match status" value="1"/>
</dbReference>
<dbReference type="Pfam" id="PF13091">
    <property type="entry name" value="PLDc_2"/>
    <property type="match status" value="1"/>
</dbReference>
<dbReference type="PROSITE" id="PS50195">
    <property type="entry name" value="PX"/>
    <property type="match status" value="1"/>
</dbReference>